<keyword evidence="1" id="KW-0812">Transmembrane</keyword>
<dbReference type="Proteomes" id="UP000264330">
    <property type="component" value="Unassembled WGS sequence"/>
</dbReference>
<proteinExistence type="predicted"/>
<dbReference type="RefSeq" id="WP_013073351.1">
    <property type="nucleotide sequence ID" value="NZ_CAJXAW010000093.1"/>
</dbReference>
<feature type="transmembrane region" description="Helical" evidence="1">
    <location>
        <begin position="49"/>
        <end position="73"/>
    </location>
</feature>
<evidence type="ECO:0000313" key="3">
    <source>
        <dbReference type="Proteomes" id="UP000264330"/>
    </source>
</evidence>
<protein>
    <submittedName>
        <fullName evidence="2">Uncharacterized protein</fullName>
    </submittedName>
</protein>
<accession>A0A3D5J0K1</accession>
<keyword evidence="1" id="KW-0472">Membrane</keyword>
<keyword evidence="1" id="KW-1133">Transmembrane helix</keyword>
<feature type="transmembrane region" description="Helical" evidence="1">
    <location>
        <begin position="12"/>
        <end position="37"/>
    </location>
</feature>
<evidence type="ECO:0000256" key="1">
    <source>
        <dbReference type="SAM" id="Phobius"/>
    </source>
</evidence>
<dbReference type="EMBL" id="DPMF01000248">
    <property type="protein sequence ID" value="HCV81493.1"/>
    <property type="molecule type" value="Genomic_DNA"/>
</dbReference>
<feature type="transmembrane region" description="Helical" evidence="1">
    <location>
        <begin position="127"/>
        <end position="148"/>
    </location>
</feature>
<dbReference type="AlphaFoldDB" id="A0A3D5J0K1"/>
<name>A0A3D5J0K1_9FLAO</name>
<feature type="transmembrane region" description="Helical" evidence="1">
    <location>
        <begin position="85"/>
        <end position="107"/>
    </location>
</feature>
<comment type="caution">
    <text evidence="2">The sequence shown here is derived from an EMBL/GenBank/DDBJ whole genome shotgun (WGS) entry which is preliminary data.</text>
</comment>
<sequence length="156" mass="18613">MGNSFIKWKTLVRWCAILYGVYSFFLLIEVLDFLSLLHTKTPNQTPTYTLINVVYVIIEMIICLVMTFYYAVLPLPTFSKSYRKTLYGGLLVLVFRIVMVYYLYIYTTPEYRWVPYIYKTANALSDFMRIVFLPLPIIMGVIASWFWWKNRKNLHP</sequence>
<evidence type="ECO:0000313" key="2">
    <source>
        <dbReference type="EMBL" id="HCV81493.1"/>
    </source>
</evidence>
<gene>
    <name evidence="2" type="ORF">DGQ38_10640</name>
</gene>
<organism evidence="2 3">
    <name type="scientific">Zunongwangia profunda</name>
    <dbReference type="NCBI Taxonomy" id="398743"/>
    <lineage>
        <taxon>Bacteria</taxon>
        <taxon>Pseudomonadati</taxon>
        <taxon>Bacteroidota</taxon>
        <taxon>Flavobacteriia</taxon>
        <taxon>Flavobacteriales</taxon>
        <taxon>Flavobacteriaceae</taxon>
        <taxon>Zunongwangia</taxon>
    </lineage>
</organism>
<reference evidence="2 3" key="1">
    <citation type="journal article" date="2018" name="Nat. Biotechnol.">
        <title>A standardized bacterial taxonomy based on genome phylogeny substantially revises the tree of life.</title>
        <authorList>
            <person name="Parks D.H."/>
            <person name="Chuvochina M."/>
            <person name="Waite D.W."/>
            <person name="Rinke C."/>
            <person name="Skarshewski A."/>
            <person name="Chaumeil P.A."/>
            <person name="Hugenholtz P."/>
        </authorList>
    </citation>
    <scope>NUCLEOTIDE SEQUENCE [LARGE SCALE GENOMIC DNA]</scope>
    <source>
        <strain evidence="2">UBA9359</strain>
    </source>
</reference>